<dbReference type="AlphaFoldDB" id="A0A2R6RKL5"/>
<sequence>MNSSLASTKPDVTLSLTLSTSPDALEALNLEEIGIKLIQLLLTCTNHVSSGNLHRADVCLRQISSLASISGNSMQRLATRFASALAVRLVKRWQGLYKALNRAEPESSEMDRDQSTFAQAFPYLGLAYAIITRTLIQTMSEEHIIHIIDLGSGDPKLWIPLLRGLGHLAHGPPHVKITCVNANKVVLEKLGKNLFKEAESLDMPFQFNAVNVRLRDLTLDMLNIRSGEVLAIASILSLHVLLAEDDRVDAQFGLNKNNNSVKDCKQMVEFLAMVHSVSPKVVLLVEQESDNNLTRLVDRFVEGLHYYSAIFDSIDSTFGGSSCEERIAIEKMFGKEIESIMACEGLEREARHERYAKWTVRFARAGFKPVRLWYDSIEEAKRLMVAYGPEGYLVVNQRAGLMICWHGRPIYSVSAWTCFN</sequence>
<evidence type="ECO:0000256" key="2">
    <source>
        <dbReference type="ARBA" id="ARBA00023163"/>
    </source>
</evidence>
<reference evidence="4 5" key="1">
    <citation type="submission" date="2017-07" db="EMBL/GenBank/DDBJ databases">
        <title>An improved, manually edited Actinidia chinensis var. chinensis (kiwifruit) genome highlights the challenges associated with draft genomes and gene prediction in plants.</title>
        <authorList>
            <person name="Pilkington S."/>
            <person name="Crowhurst R."/>
            <person name="Hilario E."/>
            <person name="Nardozza S."/>
            <person name="Fraser L."/>
            <person name="Peng Y."/>
            <person name="Gunaseelan K."/>
            <person name="Simpson R."/>
            <person name="Tahir J."/>
            <person name="Deroles S."/>
            <person name="Templeton K."/>
            <person name="Luo Z."/>
            <person name="Davy M."/>
            <person name="Cheng C."/>
            <person name="Mcneilage M."/>
            <person name="Scaglione D."/>
            <person name="Liu Y."/>
            <person name="Zhang Q."/>
            <person name="Datson P."/>
            <person name="De Silva N."/>
            <person name="Gardiner S."/>
            <person name="Bassett H."/>
            <person name="Chagne D."/>
            <person name="Mccallum J."/>
            <person name="Dzierzon H."/>
            <person name="Deng C."/>
            <person name="Wang Y.-Y."/>
            <person name="Barron N."/>
            <person name="Manako K."/>
            <person name="Bowen J."/>
            <person name="Foster T."/>
            <person name="Erridge Z."/>
            <person name="Tiffin H."/>
            <person name="Waite C."/>
            <person name="Davies K."/>
            <person name="Grierson E."/>
            <person name="Laing W."/>
            <person name="Kirk R."/>
            <person name="Chen X."/>
            <person name="Wood M."/>
            <person name="Montefiori M."/>
            <person name="Brummell D."/>
            <person name="Schwinn K."/>
            <person name="Catanach A."/>
            <person name="Fullerton C."/>
            <person name="Li D."/>
            <person name="Meiyalaghan S."/>
            <person name="Nieuwenhuizen N."/>
            <person name="Read N."/>
            <person name="Prakash R."/>
            <person name="Hunter D."/>
            <person name="Zhang H."/>
            <person name="Mckenzie M."/>
            <person name="Knabel M."/>
            <person name="Harris A."/>
            <person name="Allan A."/>
            <person name="Chen A."/>
            <person name="Janssen B."/>
            <person name="Plunkett B."/>
            <person name="Dwamena C."/>
            <person name="Voogd C."/>
            <person name="Leif D."/>
            <person name="Lafferty D."/>
            <person name="Souleyre E."/>
            <person name="Varkonyi-Gasic E."/>
            <person name="Gambi F."/>
            <person name="Hanley J."/>
            <person name="Yao J.-L."/>
            <person name="Cheung J."/>
            <person name="David K."/>
            <person name="Warren B."/>
            <person name="Marsh K."/>
            <person name="Snowden K."/>
            <person name="Lin-Wang K."/>
            <person name="Brian L."/>
            <person name="Martinez-Sanchez M."/>
            <person name="Wang M."/>
            <person name="Ileperuma N."/>
            <person name="Macnee N."/>
            <person name="Campin R."/>
            <person name="Mcatee P."/>
            <person name="Drummond R."/>
            <person name="Espley R."/>
            <person name="Ireland H."/>
            <person name="Wu R."/>
            <person name="Atkinson R."/>
            <person name="Karunairetnam S."/>
            <person name="Bulley S."/>
            <person name="Chunkath S."/>
            <person name="Hanley Z."/>
            <person name="Storey R."/>
            <person name="Thrimawithana A."/>
            <person name="Thomson S."/>
            <person name="David C."/>
            <person name="Testolin R."/>
        </authorList>
    </citation>
    <scope>NUCLEOTIDE SEQUENCE [LARGE SCALE GENOMIC DNA]</scope>
    <source>
        <strain evidence="5">cv. Red5</strain>
        <tissue evidence="4">Young leaf</tissue>
    </source>
</reference>
<feature type="short sequence motif" description="LXXLL motif" evidence="3">
    <location>
        <begin position="238"/>
        <end position="242"/>
    </location>
</feature>
<dbReference type="InterPro" id="IPR005202">
    <property type="entry name" value="TF_GRAS"/>
</dbReference>
<dbReference type="STRING" id="1590841.A0A2R6RKL5"/>
<comment type="similarity">
    <text evidence="3">Belongs to the GRAS family.</text>
</comment>
<dbReference type="Proteomes" id="UP000241394">
    <property type="component" value="Chromosome LG5"/>
</dbReference>
<reference evidence="5" key="2">
    <citation type="journal article" date="2018" name="BMC Genomics">
        <title>A manually annotated Actinidia chinensis var. chinensis (kiwifruit) genome highlights the challenges associated with draft genomes and gene prediction in plants.</title>
        <authorList>
            <person name="Pilkington S.M."/>
            <person name="Crowhurst R."/>
            <person name="Hilario E."/>
            <person name="Nardozza S."/>
            <person name="Fraser L."/>
            <person name="Peng Y."/>
            <person name="Gunaseelan K."/>
            <person name="Simpson R."/>
            <person name="Tahir J."/>
            <person name="Deroles S.C."/>
            <person name="Templeton K."/>
            <person name="Luo Z."/>
            <person name="Davy M."/>
            <person name="Cheng C."/>
            <person name="McNeilage M."/>
            <person name="Scaglione D."/>
            <person name="Liu Y."/>
            <person name="Zhang Q."/>
            <person name="Datson P."/>
            <person name="De Silva N."/>
            <person name="Gardiner S.E."/>
            <person name="Bassett H."/>
            <person name="Chagne D."/>
            <person name="McCallum J."/>
            <person name="Dzierzon H."/>
            <person name="Deng C."/>
            <person name="Wang Y.Y."/>
            <person name="Barron L."/>
            <person name="Manako K."/>
            <person name="Bowen J."/>
            <person name="Foster T.M."/>
            <person name="Erridge Z.A."/>
            <person name="Tiffin H."/>
            <person name="Waite C.N."/>
            <person name="Davies K.M."/>
            <person name="Grierson E.P."/>
            <person name="Laing W.A."/>
            <person name="Kirk R."/>
            <person name="Chen X."/>
            <person name="Wood M."/>
            <person name="Montefiori M."/>
            <person name="Brummell D.A."/>
            <person name="Schwinn K.E."/>
            <person name="Catanach A."/>
            <person name="Fullerton C."/>
            <person name="Li D."/>
            <person name="Meiyalaghan S."/>
            <person name="Nieuwenhuizen N."/>
            <person name="Read N."/>
            <person name="Prakash R."/>
            <person name="Hunter D."/>
            <person name="Zhang H."/>
            <person name="McKenzie M."/>
            <person name="Knabel M."/>
            <person name="Harris A."/>
            <person name="Allan A.C."/>
            <person name="Gleave A."/>
            <person name="Chen A."/>
            <person name="Janssen B.J."/>
            <person name="Plunkett B."/>
            <person name="Ampomah-Dwamena C."/>
            <person name="Voogd C."/>
            <person name="Leif D."/>
            <person name="Lafferty D."/>
            <person name="Souleyre E.J.F."/>
            <person name="Varkonyi-Gasic E."/>
            <person name="Gambi F."/>
            <person name="Hanley J."/>
            <person name="Yao J.L."/>
            <person name="Cheung J."/>
            <person name="David K.M."/>
            <person name="Warren B."/>
            <person name="Marsh K."/>
            <person name="Snowden K.C."/>
            <person name="Lin-Wang K."/>
            <person name="Brian L."/>
            <person name="Martinez-Sanchez M."/>
            <person name="Wang M."/>
            <person name="Ileperuma N."/>
            <person name="Macnee N."/>
            <person name="Campin R."/>
            <person name="McAtee P."/>
            <person name="Drummond R.S.M."/>
            <person name="Espley R.V."/>
            <person name="Ireland H.S."/>
            <person name="Wu R."/>
            <person name="Atkinson R.G."/>
            <person name="Karunairetnam S."/>
            <person name="Bulley S."/>
            <person name="Chunkath S."/>
            <person name="Hanley Z."/>
            <person name="Storey R."/>
            <person name="Thrimawithana A.H."/>
            <person name="Thomson S."/>
            <person name="David C."/>
            <person name="Testolin R."/>
            <person name="Huang H."/>
            <person name="Hellens R.P."/>
            <person name="Schaffer R.J."/>
        </authorList>
    </citation>
    <scope>NUCLEOTIDE SEQUENCE [LARGE SCALE GENOMIC DNA]</scope>
    <source>
        <strain evidence="5">cv. Red5</strain>
    </source>
</reference>
<dbReference type="InParanoid" id="A0A2R6RKL5"/>
<keyword evidence="5" id="KW-1185">Reference proteome</keyword>
<feature type="region of interest" description="VHIID" evidence="3">
    <location>
        <begin position="114"/>
        <end position="179"/>
    </location>
</feature>
<feature type="short sequence motif" description="VHIID" evidence="3">
    <location>
        <begin position="145"/>
        <end position="149"/>
    </location>
</feature>
<keyword evidence="2" id="KW-0804">Transcription</keyword>
<comment type="caution">
    <text evidence="3">Lacks conserved residue(s) required for the propagation of feature annotation.</text>
</comment>
<protein>
    <submittedName>
        <fullName evidence="4">Scarecrow-like protein</fullName>
    </submittedName>
</protein>
<dbReference type="EMBL" id="NKQK01000005">
    <property type="protein sequence ID" value="PSS30535.1"/>
    <property type="molecule type" value="Genomic_DNA"/>
</dbReference>
<keyword evidence="1" id="KW-0805">Transcription regulation</keyword>
<organism evidence="4 5">
    <name type="scientific">Actinidia chinensis var. chinensis</name>
    <name type="common">Chinese soft-hair kiwi</name>
    <dbReference type="NCBI Taxonomy" id="1590841"/>
    <lineage>
        <taxon>Eukaryota</taxon>
        <taxon>Viridiplantae</taxon>
        <taxon>Streptophyta</taxon>
        <taxon>Embryophyta</taxon>
        <taxon>Tracheophyta</taxon>
        <taxon>Spermatophyta</taxon>
        <taxon>Magnoliopsida</taxon>
        <taxon>eudicotyledons</taxon>
        <taxon>Gunneridae</taxon>
        <taxon>Pentapetalae</taxon>
        <taxon>asterids</taxon>
        <taxon>Ericales</taxon>
        <taxon>Actinidiaceae</taxon>
        <taxon>Actinidia</taxon>
    </lineage>
</organism>
<proteinExistence type="inferred from homology"/>
<dbReference type="PROSITE" id="PS50985">
    <property type="entry name" value="GRAS"/>
    <property type="match status" value="1"/>
</dbReference>
<evidence type="ECO:0000256" key="1">
    <source>
        <dbReference type="ARBA" id="ARBA00023015"/>
    </source>
</evidence>
<dbReference type="Gramene" id="PSS30535">
    <property type="protein sequence ID" value="PSS30535"/>
    <property type="gene ID" value="CEY00_Acc05821"/>
</dbReference>
<dbReference type="PANTHER" id="PTHR31636">
    <property type="entry name" value="OSJNBA0084A10.13 PROTEIN-RELATED"/>
    <property type="match status" value="1"/>
</dbReference>
<feature type="region of interest" description="Leucine repeat I (LRI)" evidence="3">
    <location>
        <begin position="35"/>
        <end position="95"/>
    </location>
</feature>
<comment type="caution">
    <text evidence="4">The sequence shown here is derived from an EMBL/GenBank/DDBJ whole genome shotgun (WGS) entry which is preliminary data.</text>
</comment>
<evidence type="ECO:0000313" key="4">
    <source>
        <dbReference type="EMBL" id="PSS30535.1"/>
    </source>
</evidence>
<name>A0A2R6RKL5_ACTCC</name>
<feature type="region of interest" description="SAW" evidence="3">
    <location>
        <begin position="342"/>
        <end position="417"/>
    </location>
</feature>
<evidence type="ECO:0000313" key="5">
    <source>
        <dbReference type="Proteomes" id="UP000241394"/>
    </source>
</evidence>
<dbReference type="SMR" id="A0A2R6RKL5"/>
<dbReference type="Pfam" id="PF03514">
    <property type="entry name" value="GRAS"/>
    <property type="match status" value="1"/>
</dbReference>
<accession>A0A2R6RKL5</accession>
<evidence type="ECO:0000256" key="3">
    <source>
        <dbReference type="PROSITE-ProRule" id="PRU01191"/>
    </source>
</evidence>
<dbReference type="OMA" id="CANHAST"/>
<dbReference type="OrthoDB" id="762338at2759"/>
<gene>
    <name evidence="4" type="ORF">CEY00_Acc05821</name>
</gene>